<dbReference type="GO" id="GO:0000978">
    <property type="term" value="F:RNA polymerase II cis-regulatory region sequence-specific DNA binding"/>
    <property type="evidence" value="ECO:0007669"/>
    <property type="project" value="TreeGrafter"/>
</dbReference>
<dbReference type="GeneTree" id="ENSGT01150000286936"/>
<evidence type="ECO:0000313" key="12">
    <source>
        <dbReference type="Ensembl" id="ENSXMAP00000034970.1"/>
    </source>
</evidence>
<reference evidence="12" key="4">
    <citation type="submission" date="2025-09" db="UniProtKB">
        <authorList>
            <consortium name="Ensembl"/>
        </authorList>
    </citation>
    <scope>IDENTIFICATION</scope>
    <source>
        <strain evidence="12">JP 163 A</strain>
    </source>
</reference>
<comment type="similarity">
    <text evidence="2">Belongs to the krueppel C2H2-type zinc-finger protein family.</text>
</comment>
<dbReference type="FunFam" id="3.30.160.60:FF:001450">
    <property type="entry name" value="zinc finger protein 774"/>
    <property type="match status" value="1"/>
</dbReference>
<dbReference type="FunFam" id="3.30.160.60:FF:000624">
    <property type="entry name" value="zinc finger protein 697"/>
    <property type="match status" value="1"/>
</dbReference>
<evidence type="ECO:0000256" key="4">
    <source>
        <dbReference type="ARBA" id="ARBA00022737"/>
    </source>
</evidence>
<protein>
    <submittedName>
        <fullName evidence="12">Zinc finger protein OZF-like</fullName>
    </submittedName>
</protein>
<keyword evidence="5 9" id="KW-0863">Zinc-finger</keyword>
<evidence type="ECO:0000259" key="11">
    <source>
        <dbReference type="PROSITE" id="PS50157"/>
    </source>
</evidence>
<evidence type="ECO:0000256" key="8">
    <source>
        <dbReference type="ARBA" id="ARBA00023242"/>
    </source>
</evidence>
<dbReference type="PANTHER" id="PTHR24390:SF159">
    <property type="entry name" value="GROWTH FACTOR INDEPENDENT 1 TRANSCRIPTIONAL REPRESSOR"/>
    <property type="match status" value="1"/>
</dbReference>
<dbReference type="Proteomes" id="UP000002852">
    <property type="component" value="Unassembled WGS sequence"/>
</dbReference>
<dbReference type="FunFam" id="3.30.160.60:FF:002343">
    <property type="entry name" value="Zinc finger protein 33A"/>
    <property type="match status" value="1"/>
</dbReference>
<keyword evidence="8" id="KW-0539">Nucleus</keyword>
<keyword evidence="13" id="KW-1185">Reference proteome</keyword>
<reference evidence="12" key="3">
    <citation type="submission" date="2025-08" db="UniProtKB">
        <authorList>
            <consortium name="Ensembl"/>
        </authorList>
    </citation>
    <scope>IDENTIFICATION</scope>
    <source>
        <strain evidence="12">JP 163 A</strain>
    </source>
</reference>
<feature type="domain" description="C2H2-type" evidence="11">
    <location>
        <begin position="198"/>
        <end position="225"/>
    </location>
</feature>
<dbReference type="InterPro" id="IPR036236">
    <property type="entry name" value="Znf_C2H2_sf"/>
</dbReference>
<feature type="compositionally biased region" description="Acidic residues" evidence="10">
    <location>
        <begin position="131"/>
        <end position="162"/>
    </location>
</feature>
<dbReference type="AlphaFoldDB" id="A0A3B5QX93"/>
<dbReference type="InterPro" id="IPR013087">
    <property type="entry name" value="Znf_C2H2_type"/>
</dbReference>
<dbReference type="SUPFAM" id="SSF57667">
    <property type="entry name" value="beta-beta-alpha zinc fingers"/>
    <property type="match status" value="4"/>
</dbReference>
<feature type="domain" description="C2H2-type" evidence="11">
    <location>
        <begin position="226"/>
        <end position="253"/>
    </location>
</feature>
<proteinExistence type="inferred from homology"/>
<evidence type="ECO:0000256" key="7">
    <source>
        <dbReference type="ARBA" id="ARBA00023125"/>
    </source>
</evidence>
<dbReference type="GO" id="GO:0003700">
    <property type="term" value="F:DNA-binding transcription factor activity"/>
    <property type="evidence" value="ECO:0007669"/>
    <property type="project" value="TreeGrafter"/>
</dbReference>
<dbReference type="FunFam" id="3.30.160.60:FF:000912">
    <property type="entry name" value="Zinc finger protein 660"/>
    <property type="match status" value="1"/>
</dbReference>
<keyword evidence="7" id="KW-0238">DNA-binding</keyword>
<keyword evidence="6" id="KW-0862">Zinc</keyword>
<dbReference type="SMART" id="SM00355">
    <property type="entry name" value="ZnF_C2H2"/>
    <property type="match status" value="7"/>
</dbReference>
<dbReference type="Pfam" id="PF00096">
    <property type="entry name" value="zf-C2H2"/>
    <property type="match status" value="5"/>
</dbReference>
<evidence type="ECO:0000256" key="3">
    <source>
        <dbReference type="ARBA" id="ARBA00022723"/>
    </source>
</evidence>
<dbReference type="Ensembl" id="ENSXMAT00000033713.1">
    <property type="protein sequence ID" value="ENSXMAP00000034970.1"/>
    <property type="gene ID" value="ENSXMAG00000025234.1"/>
</dbReference>
<dbReference type="PROSITE" id="PS50157">
    <property type="entry name" value="ZINC_FINGER_C2H2_2"/>
    <property type="match status" value="6"/>
</dbReference>
<feature type="domain" description="C2H2-type" evidence="11">
    <location>
        <begin position="308"/>
        <end position="330"/>
    </location>
</feature>
<dbReference type="PROSITE" id="PS00028">
    <property type="entry name" value="ZINC_FINGER_C2H2_1"/>
    <property type="match status" value="5"/>
</dbReference>
<evidence type="ECO:0000256" key="5">
    <source>
        <dbReference type="ARBA" id="ARBA00022771"/>
    </source>
</evidence>
<name>A0A3B5QX93_XIPMA</name>
<feature type="domain" description="C2H2-type" evidence="11">
    <location>
        <begin position="331"/>
        <end position="358"/>
    </location>
</feature>
<evidence type="ECO:0000256" key="9">
    <source>
        <dbReference type="PROSITE-ProRule" id="PRU00042"/>
    </source>
</evidence>
<keyword evidence="3" id="KW-0479">Metal-binding</keyword>
<dbReference type="GO" id="GO:0000122">
    <property type="term" value="P:negative regulation of transcription by RNA polymerase II"/>
    <property type="evidence" value="ECO:0007669"/>
    <property type="project" value="UniProtKB-ARBA"/>
</dbReference>
<dbReference type="GO" id="GO:0008270">
    <property type="term" value="F:zinc ion binding"/>
    <property type="evidence" value="ECO:0007669"/>
    <property type="project" value="UniProtKB-KW"/>
</dbReference>
<evidence type="ECO:0000313" key="13">
    <source>
        <dbReference type="Proteomes" id="UP000002852"/>
    </source>
</evidence>
<dbReference type="PANTHER" id="PTHR24390">
    <property type="entry name" value="ZINC FINGER PROTEIN"/>
    <property type="match status" value="1"/>
</dbReference>
<reference evidence="13" key="2">
    <citation type="journal article" date="2013" name="Nat. Genet.">
        <title>The genome of the platyfish, Xiphophorus maculatus, provides insights into evolutionary adaptation and several complex traits.</title>
        <authorList>
            <person name="Schartl M."/>
            <person name="Walter R.B."/>
            <person name="Shen Y."/>
            <person name="Garcia T."/>
            <person name="Catchen J."/>
            <person name="Amores A."/>
            <person name="Braasch I."/>
            <person name="Chalopin D."/>
            <person name="Volff J.N."/>
            <person name="Lesch K.P."/>
            <person name="Bisazza A."/>
            <person name="Minx P."/>
            <person name="Hillier L."/>
            <person name="Wilson R.K."/>
            <person name="Fuerstenberg S."/>
            <person name="Boore J."/>
            <person name="Searle S."/>
            <person name="Postlethwait J.H."/>
            <person name="Warren W.C."/>
        </authorList>
    </citation>
    <scope>NUCLEOTIDE SEQUENCE [LARGE SCALE GENOMIC DNA]</scope>
    <source>
        <strain evidence="13">JP 163 A</strain>
    </source>
</reference>
<evidence type="ECO:0000256" key="1">
    <source>
        <dbReference type="ARBA" id="ARBA00004123"/>
    </source>
</evidence>
<keyword evidence="4" id="KW-0677">Repeat</keyword>
<evidence type="ECO:0000256" key="2">
    <source>
        <dbReference type="ARBA" id="ARBA00006991"/>
    </source>
</evidence>
<sequence>TLVACPLGRPHPRQNGLYHRAAFHWLMPILRGRLTNTVSFPLAKCSIMAELIQLVHLEACLLHSLTLAQCFSSPVLRPPCSTCFRCASIPEQLIQMIACQLPSSSSAQQMKATTEGEEDAEDVNTPRDAADSSESEVTDDGEDDGVEQPDSGSETEDSDDEWKDSRTPDSGVNRSLSCSECGHHLCKHMRVHTGEKPFSCDLCGQSFSIKSTLISHIRVHTGEKPFGCDVCGHKFSIKSSLNKHIRIHTGEKPYFCDVCGHKFSAKSALNMHTKTHTGERPFGCDVCGQKFSRNLKKHFRIHTGEKPFGCDICGKSFNDKSTLKKHMKIHIFCNVCGKTFNQEASLNIHMRIHTQEKHMVMILLP</sequence>
<dbReference type="GO" id="GO:0005634">
    <property type="term" value="C:nucleus"/>
    <property type="evidence" value="ECO:0007669"/>
    <property type="project" value="UniProtKB-SubCell"/>
</dbReference>
<dbReference type="Gene3D" id="3.30.160.60">
    <property type="entry name" value="Classic Zinc Finger"/>
    <property type="match status" value="6"/>
</dbReference>
<dbReference type="GO" id="GO:0045595">
    <property type="term" value="P:regulation of cell differentiation"/>
    <property type="evidence" value="ECO:0007669"/>
    <property type="project" value="UniProtKB-ARBA"/>
</dbReference>
<organism evidence="12 13">
    <name type="scientific">Xiphophorus maculatus</name>
    <name type="common">Southern platyfish</name>
    <name type="synonym">Platypoecilus maculatus</name>
    <dbReference type="NCBI Taxonomy" id="8083"/>
    <lineage>
        <taxon>Eukaryota</taxon>
        <taxon>Metazoa</taxon>
        <taxon>Chordata</taxon>
        <taxon>Craniata</taxon>
        <taxon>Vertebrata</taxon>
        <taxon>Euteleostomi</taxon>
        <taxon>Actinopterygii</taxon>
        <taxon>Neopterygii</taxon>
        <taxon>Teleostei</taxon>
        <taxon>Neoteleostei</taxon>
        <taxon>Acanthomorphata</taxon>
        <taxon>Ovalentaria</taxon>
        <taxon>Atherinomorphae</taxon>
        <taxon>Cyprinodontiformes</taxon>
        <taxon>Poeciliidae</taxon>
        <taxon>Poeciliinae</taxon>
        <taxon>Xiphophorus</taxon>
    </lineage>
</organism>
<accession>A0A3B5QX93</accession>
<dbReference type="FunFam" id="3.30.160.60:FF:000557">
    <property type="entry name" value="zinc finger and SCAN domain-containing protein 29"/>
    <property type="match status" value="1"/>
</dbReference>
<reference evidence="13" key="1">
    <citation type="submission" date="2012-01" db="EMBL/GenBank/DDBJ databases">
        <authorList>
            <person name="Walter R."/>
            <person name="Schartl M."/>
            <person name="Warren W."/>
        </authorList>
    </citation>
    <scope>NUCLEOTIDE SEQUENCE [LARGE SCALE GENOMIC DNA]</scope>
    <source>
        <strain evidence="13">JP 163 A</strain>
    </source>
</reference>
<dbReference type="FunFam" id="3.30.160.60:FF:003288">
    <property type="entry name" value="Uncharacterized protein"/>
    <property type="match status" value="1"/>
</dbReference>
<feature type="domain" description="C2H2-type" evidence="11">
    <location>
        <begin position="254"/>
        <end position="281"/>
    </location>
</feature>
<feature type="region of interest" description="Disordered" evidence="10">
    <location>
        <begin position="108"/>
        <end position="175"/>
    </location>
</feature>
<evidence type="ECO:0000256" key="10">
    <source>
        <dbReference type="SAM" id="MobiDB-lite"/>
    </source>
</evidence>
<evidence type="ECO:0000256" key="6">
    <source>
        <dbReference type="ARBA" id="ARBA00022833"/>
    </source>
</evidence>
<feature type="domain" description="C2H2-type" evidence="11">
    <location>
        <begin position="282"/>
        <end position="307"/>
    </location>
</feature>
<comment type="subcellular location">
    <subcellularLocation>
        <location evidence="1">Nucleus</location>
    </subcellularLocation>
</comment>